<organism evidence="4 5">
    <name type="scientific">Thiohalophilus thiocyanatoxydans</name>
    <dbReference type="NCBI Taxonomy" id="381308"/>
    <lineage>
        <taxon>Bacteria</taxon>
        <taxon>Pseudomonadati</taxon>
        <taxon>Pseudomonadota</taxon>
        <taxon>Gammaproteobacteria</taxon>
        <taxon>Thiohalomonadales</taxon>
        <taxon>Thiohalophilaceae</taxon>
        <taxon>Thiohalophilus</taxon>
    </lineage>
</organism>
<dbReference type="InterPro" id="IPR000182">
    <property type="entry name" value="GNAT_dom"/>
</dbReference>
<keyword evidence="5" id="KW-1185">Reference proteome</keyword>
<accession>A0A4R8IZ75</accession>
<dbReference type="SUPFAM" id="SSF55729">
    <property type="entry name" value="Acyl-CoA N-acyltransferases (Nat)"/>
    <property type="match status" value="1"/>
</dbReference>
<dbReference type="EMBL" id="SOQX01000002">
    <property type="protein sequence ID" value="TDY02753.1"/>
    <property type="molecule type" value="Genomic_DNA"/>
</dbReference>
<dbReference type="Pfam" id="PF00583">
    <property type="entry name" value="Acetyltransf_1"/>
    <property type="match status" value="1"/>
</dbReference>
<dbReference type="InterPro" id="IPR050832">
    <property type="entry name" value="Bact_Acetyltransf"/>
</dbReference>
<proteinExistence type="predicted"/>
<reference evidence="4 5" key="1">
    <citation type="submission" date="2019-03" db="EMBL/GenBank/DDBJ databases">
        <title>Genomic Encyclopedia of Type Strains, Phase IV (KMG-IV): sequencing the most valuable type-strain genomes for metagenomic binning, comparative biology and taxonomic classification.</title>
        <authorList>
            <person name="Goeker M."/>
        </authorList>
    </citation>
    <scope>NUCLEOTIDE SEQUENCE [LARGE SCALE GENOMIC DNA]</scope>
    <source>
        <strain evidence="4 5">DSM 16326</strain>
    </source>
</reference>
<evidence type="ECO:0000313" key="4">
    <source>
        <dbReference type="EMBL" id="TDY02753.1"/>
    </source>
</evidence>
<evidence type="ECO:0000313" key="5">
    <source>
        <dbReference type="Proteomes" id="UP000294914"/>
    </source>
</evidence>
<gene>
    <name evidence="4" type="ORF">EDC23_1134</name>
</gene>
<feature type="domain" description="N-acetyltransferase" evidence="3">
    <location>
        <begin position="2"/>
        <end position="144"/>
    </location>
</feature>
<protein>
    <submittedName>
        <fullName evidence="4">Acetyltransferase (GNAT) family protein</fullName>
    </submittedName>
</protein>
<evidence type="ECO:0000259" key="3">
    <source>
        <dbReference type="PROSITE" id="PS51186"/>
    </source>
</evidence>
<dbReference type="RefSeq" id="WP_134081990.1">
    <property type="nucleotide sequence ID" value="NZ_SOQX01000002.1"/>
</dbReference>
<dbReference type="GO" id="GO:0016747">
    <property type="term" value="F:acyltransferase activity, transferring groups other than amino-acyl groups"/>
    <property type="evidence" value="ECO:0007669"/>
    <property type="project" value="InterPro"/>
</dbReference>
<sequence length="148" mass="16864">MQPVTPQTPAQFEAYYDLRWRILRAPWQQPRGSERDELENIATHRMIINQDQQVLAVGRLHALDSENGQLRYMAVAPAYRGQGLGKQMLLSLEDAARQQGMTTLVLHAREPVVGFYQQHGYELLGQSHTLFGEIVHYEMHKALTGNPA</sequence>
<comment type="caution">
    <text evidence="4">The sequence shown here is derived from an EMBL/GenBank/DDBJ whole genome shotgun (WGS) entry which is preliminary data.</text>
</comment>
<name>A0A4R8IZ75_9GAMM</name>
<dbReference type="PANTHER" id="PTHR43877:SF2">
    <property type="entry name" value="AMINOALKYLPHOSPHONATE N-ACETYLTRANSFERASE-RELATED"/>
    <property type="match status" value="1"/>
</dbReference>
<dbReference type="Proteomes" id="UP000294914">
    <property type="component" value="Unassembled WGS sequence"/>
</dbReference>
<dbReference type="InterPro" id="IPR016181">
    <property type="entry name" value="Acyl_CoA_acyltransferase"/>
</dbReference>
<dbReference type="CDD" id="cd04301">
    <property type="entry name" value="NAT_SF"/>
    <property type="match status" value="1"/>
</dbReference>
<dbReference type="AlphaFoldDB" id="A0A4R8IZ75"/>
<dbReference type="Gene3D" id="3.40.630.30">
    <property type="match status" value="1"/>
</dbReference>
<dbReference type="PROSITE" id="PS51186">
    <property type="entry name" value="GNAT"/>
    <property type="match status" value="1"/>
</dbReference>
<keyword evidence="2" id="KW-0012">Acyltransferase</keyword>
<dbReference type="PANTHER" id="PTHR43877">
    <property type="entry name" value="AMINOALKYLPHOSPHONATE N-ACETYLTRANSFERASE-RELATED-RELATED"/>
    <property type="match status" value="1"/>
</dbReference>
<evidence type="ECO:0000256" key="2">
    <source>
        <dbReference type="ARBA" id="ARBA00023315"/>
    </source>
</evidence>
<evidence type="ECO:0000256" key="1">
    <source>
        <dbReference type="ARBA" id="ARBA00022679"/>
    </source>
</evidence>
<keyword evidence="1 4" id="KW-0808">Transferase</keyword>
<dbReference type="OrthoDB" id="4305330at2"/>